<accession>A0A502GRZ9</accession>
<gene>
    <name evidence="1" type="ORF">EAH77_00200</name>
</gene>
<dbReference type="Proteomes" id="UP000317663">
    <property type="component" value="Unassembled WGS sequence"/>
</dbReference>
<dbReference type="AlphaFoldDB" id="A0A502GRZ9"/>
<name>A0A502GRZ9_9GAMM</name>
<keyword evidence="2" id="KW-1185">Reference proteome</keyword>
<proteinExistence type="predicted"/>
<evidence type="ECO:0000313" key="2">
    <source>
        <dbReference type="Proteomes" id="UP000317663"/>
    </source>
</evidence>
<protein>
    <submittedName>
        <fullName evidence="1">Uncharacterized protein</fullName>
    </submittedName>
</protein>
<reference evidence="1 2" key="1">
    <citation type="journal article" date="2019" name="Environ. Microbiol.">
        <title>Species interactions and distinct microbial communities in high Arctic permafrost affected cryosols are associated with the CH4 and CO2 gas fluxes.</title>
        <authorList>
            <person name="Altshuler I."/>
            <person name="Hamel J."/>
            <person name="Turney S."/>
            <person name="Magnuson E."/>
            <person name="Levesque R."/>
            <person name="Greer C."/>
            <person name="Whyte L.G."/>
        </authorList>
    </citation>
    <scope>NUCLEOTIDE SEQUENCE [LARGE SCALE GENOMIC DNA]</scope>
    <source>
        <strain evidence="1 2">E4</strain>
    </source>
</reference>
<sequence length="152" mass="17974">MTPFKFFNDGTRDIYISHFEVSQIEYEIYFVKLTDVNSVFFALPTDFKFSDAGNFEICFDSVSNIRYGTHYKRLDIFDFRQTKTLFDRLVRLILTHYIKHHPGIYLAQAADEGLARMYQRMLSTHQKYGFTYQIIPQPKGDGYVVRTPEDHS</sequence>
<dbReference type="EMBL" id="RCZD01000001">
    <property type="protein sequence ID" value="TPG64711.1"/>
    <property type="molecule type" value="Genomic_DNA"/>
</dbReference>
<evidence type="ECO:0000313" key="1">
    <source>
        <dbReference type="EMBL" id="TPG64711.1"/>
    </source>
</evidence>
<organism evidence="1 2">
    <name type="scientific">Ewingella americana</name>
    <dbReference type="NCBI Taxonomy" id="41202"/>
    <lineage>
        <taxon>Bacteria</taxon>
        <taxon>Pseudomonadati</taxon>
        <taxon>Pseudomonadota</taxon>
        <taxon>Gammaproteobacteria</taxon>
        <taxon>Enterobacterales</taxon>
        <taxon>Yersiniaceae</taxon>
        <taxon>Ewingella</taxon>
    </lineage>
</organism>
<dbReference type="RefSeq" id="WP_140469800.1">
    <property type="nucleotide sequence ID" value="NZ_RCZD01000001.1"/>
</dbReference>
<comment type="caution">
    <text evidence="1">The sequence shown here is derived from an EMBL/GenBank/DDBJ whole genome shotgun (WGS) entry which is preliminary data.</text>
</comment>